<dbReference type="InterPro" id="IPR047785">
    <property type="entry name" value="tRNA_MNMC2"/>
</dbReference>
<dbReference type="RefSeq" id="WP_237874636.1">
    <property type="nucleotide sequence ID" value="NZ_JAKLTR010000011.1"/>
</dbReference>
<dbReference type="Gene3D" id="3.40.50.150">
    <property type="entry name" value="Vaccinia Virus protein VP39"/>
    <property type="match status" value="1"/>
</dbReference>
<proteinExistence type="predicted"/>
<protein>
    <submittedName>
        <fullName evidence="2">tRNA (5-methylaminomethyl-2-thiouridine)(34)-methyltransferase MnmD</fullName>
    </submittedName>
</protein>
<evidence type="ECO:0000259" key="1">
    <source>
        <dbReference type="Pfam" id="PF05430"/>
    </source>
</evidence>
<sequence>MQREIFTTRDGSHSISIPEMNVMYHSIHGALQESIHVFIRAGLHHIQEKFPDQALNILEVGFGTGLNALLTLHECLRSPVAIGYTSLEPYPLEKEKTSLLNYPALLESPELEKYFDQLHNSEWEKEVRLLSNFTLCKKKILLQDFSSSPQFHVVYFDAFAPTAQAELWTTEMFEKLYRAIIPGGILVTYCSKSVVRRAMEAAGFKVTKPQGPWGKREMLRAIK</sequence>
<dbReference type="SUPFAM" id="SSF53335">
    <property type="entry name" value="S-adenosyl-L-methionine-dependent methyltransferases"/>
    <property type="match status" value="1"/>
</dbReference>
<dbReference type="InterPro" id="IPR008471">
    <property type="entry name" value="MnmC-like_methylTransf"/>
</dbReference>
<dbReference type="NCBIfam" id="NF033855">
    <property type="entry name" value="tRNA_MNMC2"/>
    <property type="match status" value="1"/>
</dbReference>
<reference evidence="2" key="1">
    <citation type="submission" date="2022-01" db="EMBL/GenBank/DDBJ databases">
        <authorList>
            <person name="Jo J.-H."/>
            <person name="Im W.-T."/>
        </authorList>
    </citation>
    <scope>NUCLEOTIDE SEQUENCE</scope>
    <source>
        <strain evidence="2">NA20</strain>
    </source>
</reference>
<name>A0ABS9KUU2_9BACT</name>
<accession>A0ABS9KUU2</accession>
<dbReference type="InterPro" id="IPR029063">
    <property type="entry name" value="SAM-dependent_MTases_sf"/>
</dbReference>
<gene>
    <name evidence="2" type="primary">mnmD</name>
    <name evidence="2" type="ORF">LZZ85_17510</name>
</gene>
<evidence type="ECO:0000313" key="2">
    <source>
        <dbReference type="EMBL" id="MCG2616098.1"/>
    </source>
</evidence>
<dbReference type="EMBL" id="JAKLTR010000011">
    <property type="protein sequence ID" value="MCG2616098.1"/>
    <property type="molecule type" value="Genomic_DNA"/>
</dbReference>
<dbReference type="PANTHER" id="PTHR39963">
    <property type="entry name" value="SLL0983 PROTEIN"/>
    <property type="match status" value="1"/>
</dbReference>
<dbReference type="PANTHER" id="PTHR39963:SF1">
    <property type="entry name" value="MNMC-LIKE METHYLTRANSFERASE DOMAIN-CONTAINING PROTEIN"/>
    <property type="match status" value="1"/>
</dbReference>
<evidence type="ECO:0000313" key="3">
    <source>
        <dbReference type="Proteomes" id="UP001165367"/>
    </source>
</evidence>
<keyword evidence="3" id="KW-1185">Reference proteome</keyword>
<dbReference type="Pfam" id="PF05430">
    <property type="entry name" value="Methyltransf_30"/>
    <property type="match status" value="1"/>
</dbReference>
<feature type="domain" description="MnmC-like methyltransferase" evidence="1">
    <location>
        <begin position="143"/>
        <end position="223"/>
    </location>
</feature>
<organism evidence="2 3">
    <name type="scientific">Terrimonas ginsenosidimutans</name>
    <dbReference type="NCBI Taxonomy" id="2908004"/>
    <lineage>
        <taxon>Bacteria</taxon>
        <taxon>Pseudomonadati</taxon>
        <taxon>Bacteroidota</taxon>
        <taxon>Chitinophagia</taxon>
        <taxon>Chitinophagales</taxon>
        <taxon>Chitinophagaceae</taxon>
        <taxon>Terrimonas</taxon>
    </lineage>
</organism>
<comment type="caution">
    <text evidence="2">The sequence shown here is derived from an EMBL/GenBank/DDBJ whole genome shotgun (WGS) entry which is preliminary data.</text>
</comment>
<dbReference type="CDD" id="cd02440">
    <property type="entry name" value="AdoMet_MTases"/>
    <property type="match status" value="1"/>
</dbReference>
<dbReference type="Proteomes" id="UP001165367">
    <property type="component" value="Unassembled WGS sequence"/>
</dbReference>